<reference evidence="3" key="3">
    <citation type="submission" date="2025-09" db="UniProtKB">
        <authorList>
            <consortium name="Ensembl"/>
        </authorList>
    </citation>
    <scope>IDENTIFICATION</scope>
</reference>
<dbReference type="Ensembl" id="ENSECRT00000006897.1">
    <property type="protein sequence ID" value="ENSECRP00000006788.1"/>
    <property type="gene ID" value="ENSECRG00000004525.1"/>
</dbReference>
<accession>A0A8C4RU37</accession>
<dbReference type="Gene3D" id="3.10.100.10">
    <property type="entry name" value="Mannose-Binding Protein A, subunit A"/>
    <property type="match status" value="1"/>
</dbReference>
<dbReference type="Pfam" id="PF00059">
    <property type="entry name" value="Lectin_C"/>
    <property type="match status" value="1"/>
</dbReference>
<name>A0A8C4RU37_ERPCA</name>
<dbReference type="GeneTree" id="ENSGT00940000176041"/>
<dbReference type="AlphaFoldDB" id="A0A8C4RU37"/>
<proteinExistence type="predicted"/>
<dbReference type="SUPFAM" id="SSF56436">
    <property type="entry name" value="C-type lectin-like"/>
    <property type="match status" value="1"/>
</dbReference>
<dbReference type="PANTHER" id="PTHR45784:SF5">
    <property type="entry name" value="C-TYPE LECTIN DOMAIN FAMILY 20 MEMBER A-RELATED"/>
    <property type="match status" value="1"/>
</dbReference>
<dbReference type="InterPro" id="IPR001304">
    <property type="entry name" value="C-type_lectin-like"/>
</dbReference>
<dbReference type="Proteomes" id="UP000694620">
    <property type="component" value="Chromosome 1"/>
</dbReference>
<dbReference type="InterPro" id="IPR016186">
    <property type="entry name" value="C-type_lectin-like/link_sf"/>
</dbReference>
<evidence type="ECO:0000313" key="3">
    <source>
        <dbReference type="Ensembl" id="ENSECRP00000006788.1"/>
    </source>
</evidence>
<dbReference type="PROSITE" id="PS50041">
    <property type="entry name" value="C_TYPE_LECTIN_2"/>
    <property type="match status" value="1"/>
</dbReference>
<organism evidence="3 4">
    <name type="scientific">Erpetoichthys calabaricus</name>
    <name type="common">Rope fish</name>
    <name type="synonym">Calamoichthys calabaricus</name>
    <dbReference type="NCBI Taxonomy" id="27687"/>
    <lineage>
        <taxon>Eukaryota</taxon>
        <taxon>Metazoa</taxon>
        <taxon>Chordata</taxon>
        <taxon>Craniata</taxon>
        <taxon>Vertebrata</taxon>
        <taxon>Euteleostomi</taxon>
        <taxon>Actinopterygii</taxon>
        <taxon>Polypteriformes</taxon>
        <taxon>Polypteridae</taxon>
        <taxon>Erpetoichthys</taxon>
    </lineage>
</organism>
<sequence>MYLISSGISPLVSCVVAQLHFVSDTLTWDDAQSYCRTNYTDLVTINKEEENQSLLNISGKQEFWIGLKRYNDNWQWSNKDEVTYSKWKRDFFCAFIQSDGSWNDTVCFENLPFMCYKANKILRHTL</sequence>
<dbReference type="PROSITE" id="PS00615">
    <property type="entry name" value="C_TYPE_LECTIN_1"/>
    <property type="match status" value="1"/>
</dbReference>
<evidence type="ECO:0000313" key="4">
    <source>
        <dbReference type="Proteomes" id="UP000694620"/>
    </source>
</evidence>
<evidence type="ECO:0000256" key="1">
    <source>
        <dbReference type="ARBA" id="ARBA00023157"/>
    </source>
</evidence>
<reference evidence="3" key="2">
    <citation type="submission" date="2025-08" db="UniProtKB">
        <authorList>
            <consortium name="Ensembl"/>
        </authorList>
    </citation>
    <scope>IDENTIFICATION</scope>
</reference>
<keyword evidence="4" id="KW-1185">Reference proteome</keyword>
<feature type="domain" description="C-type lectin" evidence="2">
    <location>
        <begin position="20"/>
        <end position="116"/>
    </location>
</feature>
<dbReference type="InterPro" id="IPR016187">
    <property type="entry name" value="CTDL_fold"/>
</dbReference>
<dbReference type="InterPro" id="IPR018378">
    <property type="entry name" value="C-type_lectin_CS"/>
</dbReference>
<dbReference type="PANTHER" id="PTHR45784">
    <property type="entry name" value="C-TYPE LECTIN DOMAIN FAMILY 20 MEMBER A-RELATED"/>
    <property type="match status" value="1"/>
</dbReference>
<dbReference type="SMART" id="SM00034">
    <property type="entry name" value="CLECT"/>
    <property type="match status" value="1"/>
</dbReference>
<reference evidence="3" key="1">
    <citation type="submission" date="2021-06" db="EMBL/GenBank/DDBJ databases">
        <authorList>
            <consortium name="Wellcome Sanger Institute Data Sharing"/>
        </authorList>
    </citation>
    <scope>NUCLEOTIDE SEQUENCE [LARGE SCALE GENOMIC DNA]</scope>
</reference>
<keyword evidence="1" id="KW-1015">Disulfide bond</keyword>
<evidence type="ECO:0000259" key="2">
    <source>
        <dbReference type="PROSITE" id="PS50041"/>
    </source>
</evidence>
<protein>
    <recommendedName>
        <fullName evidence="2">C-type lectin domain-containing protein</fullName>
    </recommendedName>
</protein>